<keyword evidence="6" id="KW-1185">Reference proteome</keyword>
<evidence type="ECO:0000259" key="4">
    <source>
        <dbReference type="PROSITE" id="PS01124"/>
    </source>
</evidence>
<dbReference type="InterPro" id="IPR003313">
    <property type="entry name" value="AraC-bd"/>
</dbReference>
<organism evidence="5 6">
    <name type="scientific">Paraburkholderia panacisoli</name>
    <dbReference type="NCBI Taxonomy" id="2603818"/>
    <lineage>
        <taxon>Bacteria</taxon>
        <taxon>Pseudomonadati</taxon>
        <taxon>Pseudomonadota</taxon>
        <taxon>Betaproteobacteria</taxon>
        <taxon>Burkholderiales</taxon>
        <taxon>Burkholderiaceae</taxon>
        <taxon>Paraburkholderia</taxon>
    </lineage>
</organism>
<dbReference type="SUPFAM" id="SSF46689">
    <property type="entry name" value="Homeodomain-like"/>
    <property type="match status" value="1"/>
</dbReference>
<dbReference type="Gene3D" id="2.60.120.10">
    <property type="entry name" value="Jelly Rolls"/>
    <property type="match status" value="1"/>
</dbReference>
<protein>
    <submittedName>
        <fullName evidence="5">Helix-turn-helix domain-containing protein</fullName>
    </submittedName>
</protein>
<dbReference type="Gene3D" id="1.10.10.60">
    <property type="entry name" value="Homeodomain-like"/>
    <property type="match status" value="1"/>
</dbReference>
<comment type="caution">
    <text evidence="5">The sequence shown here is derived from an EMBL/GenBank/DDBJ whole genome shotgun (WGS) entry which is preliminary data.</text>
</comment>
<dbReference type="EMBL" id="VTUZ01000010">
    <property type="protein sequence ID" value="KAA1011156.1"/>
    <property type="molecule type" value="Genomic_DNA"/>
</dbReference>
<dbReference type="InterPro" id="IPR014710">
    <property type="entry name" value="RmlC-like_jellyroll"/>
</dbReference>
<name>A0A5B0H7J1_9BURK</name>
<dbReference type="Pfam" id="PF02311">
    <property type="entry name" value="AraC_binding"/>
    <property type="match status" value="1"/>
</dbReference>
<dbReference type="Pfam" id="PF12833">
    <property type="entry name" value="HTH_18"/>
    <property type="match status" value="1"/>
</dbReference>
<dbReference type="GO" id="GO:0043565">
    <property type="term" value="F:sequence-specific DNA binding"/>
    <property type="evidence" value="ECO:0007669"/>
    <property type="project" value="InterPro"/>
</dbReference>
<evidence type="ECO:0000256" key="1">
    <source>
        <dbReference type="ARBA" id="ARBA00023015"/>
    </source>
</evidence>
<sequence length="303" mass="34203">MGRVIHRPSSGTGVPVFELFGERKTWPTPDLLHCESIPERSRVHDWEITQHQHADLGQFVYVQSGHAVLDVEGTVTEIDEPAVQVVPPMCVHGFRFSRNIAGYVITLALPLFDWLQDSLGDAAPGLLRAGCYEVGADKPYIDQLCQRIAREYGTVAPGRDFVLHSLVGALGSWVGRQQHEQLEAEWRPGRGQQRTASFSRLVEQHFREHWSVAQYAAELAITTAQLNNVCRRSLGCTALEHVHRRVLLEAKRNLIYTTMTVGQIADVLGFSDVAYFSRFFRRMQRVSPRDFRQQQASDGRTPA</sequence>
<dbReference type="SUPFAM" id="SSF51182">
    <property type="entry name" value="RmlC-like cupins"/>
    <property type="match status" value="1"/>
</dbReference>
<keyword evidence="1" id="KW-0805">Transcription regulation</keyword>
<evidence type="ECO:0000256" key="2">
    <source>
        <dbReference type="ARBA" id="ARBA00023125"/>
    </source>
</evidence>
<dbReference type="InterPro" id="IPR018060">
    <property type="entry name" value="HTH_AraC"/>
</dbReference>
<feature type="domain" description="HTH araC/xylS-type" evidence="4">
    <location>
        <begin position="196"/>
        <end position="294"/>
    </location>
</feature>
<keyword evidence="2" id="KW-0238">DNA-binding</keyword>
<dbReference type="InterPro" id="IPR047264">
    <property type="entry name" value="Cupin_HpaA-like_N"/>
</dbReference>
<dbReference type="Proteomes" id="UP000325273">
    <property type="component" value="Unassembled WGS sequence"/>
</dbReference>
<dbReference type="RefSeq" id="WP_149671101.1">
    <property type="nucleotide sequence ID" value="NZ_VTUZ01000010.1"/>
</dbReference>
<dbReference type="InterPro" id="IPR011051">
    <property type="entry name" value="RmlC_Cupin_sf"/>
</dbReference>
<dbReference type="PROSITE" id="PS01124">
    <property type="entry name" value="HTH_ARAC_FAMILY_2"/>
    <property type="match status" value="1"/>
</dbReference>
<evidence type="ECO:0000313" key="5">
    <source>
        <dbReference type="EMBL" id="KAA1011156.1"/>
    </source>
</evidence>
<dbReference type="SMART" id="SM00342">
    <property type="entry name" value="HTH_ARAC"/>
    <property type="match status" value="1"/>
</dbReference>
<evidence type="ECO:0000313" key="6">
    <source>
        <dbReference type="Proteomes" id="UP000325273"/>
    </source>
</evidence>
<dbReference type="CDD" id="cd06999">
    <property type="entry name" value="cupin_HpaA-like_N"/>
    <property type="match status" value="1"/>
</dbReference>
<dbReference type="InterPro" id="IPR009057">
    <property type="entry name" value="Homeodomain-like_sf"/>
</dbReference>
<dbReference type="AlphaFoldDB" id="A0A5B0H7J1"/>
<dbReference type="PANTHER" id="PTHR43280:SF32">
    <property type="entry name" value="TRANSCRIPTIONAL REGULATORY PROTEIN"/>
    <property type="match status" value="1"/>
</dbReference>
<keyword evidence="3" id="KW-0804">Transcription</keyword>
<accession>A0A5B0H7J1</accession>
<evidence type="ECO:0000256" key="3">
    <source>
        <dbReference type="ARBA" id="ARBA00023163"/>
    </source>
</evidence>
<proteinExistence type="predicted"/>
<gene>
    <name evidence="5" type="ORF">FVF58_17375</name>
</gene>
<dbReference type="PANTHER" id="PTHR43280">
    <property type="entry name" value="ARAC-FAMILY TRANSCRIPTIONAL REGULATOR"/>
    <property type="match status" value="1"/>
</dbReference>
<dbReference type="GO" id="GO:0003700">
    <property type="term" value="F:DNA-binding transcription factor activity"/>
    <property type="evidence" value="ECO:0007669"/>
    <property type="project" value="InterPro"/>
</dbReference>
<reference evidence="5 6" key="1">
    <citation type="submission" date="2019-08" db="EMBL/GenBank/DDBJ databases">
        <title>Paraburkholderia sp. DCY113.</title>
        <authorList>
            <person name="Kang J."/>
        </authorList>
    </citation>
    <scope>NUCLEOTIDE SEQUENCE [LARGE SCALE GENOMIC DNA]</scope>
    <source>
        <strain evidence="5 6">DCY113</strain>
    </source>
</reference>